<dbReference type="SMART" id="SM00257">
    <property type="entry name" value="LysM"/>
    <property type="match status" value="1"/>
</dbReference>
<feature type="domain" description="LysM" evidence="3">
    <location>
        <begin position="103"/>
        <end position="157"/>
    </location>
</feature>
<evidence type="ECO:0000313" key="4">
    <source>
        <dbReference type="EMBL" id="PIS21622.1"/>
    </source>
</evidence>
<keyword evidence="2" id="KW-1133">Transmembrane helix</keyword>
<keyword evidence="2" id="KW-0472">Membrane</keyword>
<accession>A0A2H0X9P3</accession>
<evidence type="ECO:0000259" key="3">
    <source>
        <dbReference type="PROSITE" id="PS51782"/>
    </source>
</evidence>
<comment type="caution">
    <text evidence="4">The sequence shown here is derived from an EMBL/GenBank/DDBJ whole genome shotgun (WGS) entry which is preliminary data.</text>
</comment>
<feature type="transmembrane region" description="Helical" evidence="2">
    <location>
        <begin position="12"/>
        <end position="34"/>
    </location>
</feature>
<dbReference type="AlphaFoldDB" id="A0A2H0X9P3"/>
<dbReference type="Pfam" id="PF01476">
    <property type="entry name" value="LysM"/>
    <property type="match status" value="1"/>
</dbReference>
<protein>
    <recommendedName>
        <fullName evidence="3">LysM domain-containing protein</fullName>
    </recommendedName>
</protein>
<evidence type="ECO:0000256" key="2">
    <source>
        <dbReference type="SAM" id="Phobius"/>
    </source>
</evidence>
<organism evidence="4 5">
    <name type="scientific">candidate division WWE3 bacterium CG08_land_8_20_14_0_20_41_15</name>
    <dbReference type="NCBI Taxonomy" id="1975086"/>
    <lineage>
        <taxon>Bacteria</taxon>
        <taxon>Katanobacteria</taxon>
    </lineage>
</organism>
<sequence>MSEQIEEQSTKGALAAITAGVLVIIAGFLVYNYFSKVGKLPEGENNKTEEVTLEEEEVPSEEVAGTNGGTGTTETGTLGTGGATGETTSWVAIDYQKDQITGKKHTVKWGDTLWEIAEARYGTGFDYGKIVEANKDAIGFLANGTQALIEPGQVLKLP</sequence>
<feature type="region of interest" description="Disordered" evidence="1">
    <location>
        <begin position="45"/>
        <end position="85"/>
    </location>
</feature>
<dbReference type="InterPro" id="IPR018392">
    <property type="entry name" value="LysM"/>
</dbReference>
<dbReference type="PROSITE" id="PS51782">
    <property type="entry name" value="LYSM"/>
    <property type="match status" value="1"/>
</dbReference>
<keyword evidence="2" id="KW-0812">Transmembrane</keyword>
<gene>
    <name evidence="4" type="ORF">COT51_01785</name>
</gene>
<dbReference type="SUPFAM" id="SSF54106">
    <property type="entry name" value="LysM domain"/>
    <property type="match status" value="1"/>
</dbReference>
<dbReference type="InterPro" id="IPR036779">
    <property type="entry name" value="LysM_dom_sf"/>
</dbReference>
<proteinExistence type="predicted"/>
<dbReference type="Gene3D" id="3.10.350.10">
    <property type="entry name" value="LysM domain"/>
    <property type="match status" value="1"/>
</dbReference>
<dbReference type="EMBL" id="PEYV01000029">
    <property type="protein sequence ID" value="PIS21622.1"/>
    <property type="molecule type" value="Genomic_DNA"/>
</dbReference>
<name>A0A2H0X9P3_UNCKA</name>
<evidence type="ECO:0000313" key="5">
    <source>
        <dbReference type="Proteomes" id="UP000231098"/>
    </source>
</evidence>
<evidence type="ECO:0000256" key="1">
    <source>
        <dbReference type="SAM" id="MobiDB-lite"/>
    </source>
</evidence>
<dbReference type="CDD" id="cd00118">
    <property type="entry name" value="LysM"/>
    <property type="match status" value="1"/>
</dbReference>
<dbReference type="Proteomes" id="UP000231098">
    <property type="component" value="Unassembled WGS sequence"/>
</dbReference>
<feature type="compositionally biased region" description="Acidic residues" evidence="1">
    <location>
        <begin position="51"/>
        <end position="60"/>
    </location>
</feature>
<reference evidence="5" key="1">
    <citation type="submission" date="2017-09" db="EMBL/GenBank/DDBJ databases">
        <title>Depth-based differentiation of microbial function through sediment-hosted aquifers and enrichment of novel symbionts in the deep terrestrial subsurface.</title>
        <authorList>
            <person name="Probst A.J."/>
            <person name="Ladd B."/>
            <person name="Jarett J.K."/>
            <person name="Geller-Mcgrath D.E."/>
            <person name="Sieber C.M.K."/>
            <person name="Emerson J.B."/>
            <person name="Anantharaman K."/>
            <person name="Thomas B.C."/>
            <person name="Malmstrom R."/>
            <person name="Stieglmeier M."/>
            <person name="Klingl A."/>
            <person name="Woyke T."/>
            <person name="Ryan C.M."/>
            <person name="Banfield J.F."/>
        </authorList>
    </citation>
    <scope>NUCLEOTIDE SEQUENCE [LARGE SCALE GENOMIC DNA]</scope>
</reference>